<organism evidence="1 2">
    <name type="scientific">Fodinicola feengrottensis</name>
    <dbReference type="NCBI Taxonomy" id="435914"/>
    <lineage>
        <taxon>Bacteria</taxon>
        <taxon>Bacillati</taxon>
        <taxon>Actinomycetota</taxon>
        <taxon>Actinomycetes</taxon>
        <taxon>Mycobacteriales</taxon>
        <taxon>Fodinicola</taxon>
    </lineage>
</organism>
<sequence>MERNLSSPHCPVDDFTKDAQLARTTFRKASLIYRQLHDPFFTITLFHPFNHSHDNR</sequence>
<proteinExistence type="predicted"/>
<gene>
    <name evidence="1" type="ORF">GCM10009765_84680</name>
</gene>
<name>A0ABP4VHJ4_9ACTN</name>
<evidence type="ECO:0000313" key="2">
    <source>
        <dbReference type="Proteomes" id="UP001500618"/>
    </source>
</evidence>
<comment type="caution">
    <text evidence="1">The sequence shown here is derived from an EMBL/GenBank/DDBJ whole genome shotgun (WGS) entry which is preliminary data.</text>
</comment>
<dbReference type="EMBL" id="BAAANY010000059">
    <property type="protein sequence ID" value="GAA1723820.1"/>
    <property type="molecule type" value="Genomic_DNA"/>
</dbReference>
<reference evidence="2" key="1">
    <citation type="journal article" date="2019" name="Int. J. Syst. Evol. Microbiol.">
        <title>The Global Catalogue of Microorganisms (GCM) 10K type strain sequencing project: providing services to taxonomists for standard genome sequencing and annotation.</title>
        <authorList>
            <consortium name="The Broad Institute Genomics Platform"/>
            <consortium name="The Broad Institute Genome Sequencing Center for Infectious Disease"/>
            <person name="Wu L."/>
            <person name="Ma J."/>
        </authorList>
    </citation>
    <scope>NUCLEOTIDE SEQUENCE [LARGE SCALE GENOMIC DNA]</scope>
    <source>
        <strain evidence="2">JCM 14718</strain>
    </source>
</reference>
<evidence type="ECO:0000313" key="1">
    <source>
        <dbReference type="EMBL" id="GAA1723820.1"/>
    </source>
</evidence>
<dbReference type="Proteomes" id="UP001500618">
    <property type="component" value="Unassembled WGS sequence"/>
</dbReference>
<keyword evidence="2" id="KW-1185">Reference proteome</keyword>
<accession>A0ABP4VHJ4</accession>
<protein>
    <submittedName>
        <fullName evidence="1">Uncharacterized protein</fullName>
    </submittedName>
</protein>